<reference evidence="2" key="1">
    <citation type="journal article" date="2005" name="Nature">
        <title>The map-based sequence of the rice genome.</title>
        <authorList>
            <consortium name="International rice genome sequencing project (IRGSP)"/>
            <person name="Matsumoto T."/>
            <person name="Wu J."/>
            <person name="Kanamori H."/>
            <person name="Katayose Y."/>
            <person name="Fujisawa M."/>
            <person name="Namiki N."/>
            <person name="Mizuno H."/>
            <person name="Yamamoto K."/>
            <person name="Antonio B.A."/>
            <person name="Baba T."/>
            <person name="Sakata K."/>
            <person name="Nagamura Y."/>
            <person name="Aoki H."/>
            <person name="Arikawa K."/>
            <person name="Arita K."/>
            <person name="Bito T."/>
            <person name="Chiden Y."/>
            <person name="Fujitsuka N."/>
            <person name="Fukunaka R."/>
            <person name="Hamada M."/>
            <person name="Harada C."/>
            <person name="Hayashi A."/>
            <person name="Hijishita S."/>
            <person name="Honda M."/>
            <person name="Hosokawa S."/>
            <person name="Ichikawa Y."/>
            <person name="Idonuma A."/>
            <person name="Iijima M."/>
            <person name="Ikeda M."/>
            <person name="Ikeno M."/>
            <person name="Ito K."/>
            <person name="Ito S."/>
            <person name="Ito T."/>
            <person name="Ito Y."/>
            <person name="Ito Y."/>
            <person name="Iwabuchi A."/>
            <person name="Kamiya K."/>
            <person name="Karasawa W."/>
            <person name="Kurita K."/>
            <person name="Katagiri S."/>
            <person name="Kikuta A."/>
            <person name="Kobayashi H."/>
            <person name="Kobayashi N."/>
            <person name="Machita K."/>
            <person name="Maehara T."/>
            <person name="Masukawa M."/>
            <person name="Mizubayashi T."/>
            <person name="Mukai Y."/>
            <person name="Nagasaki H."/>
            <person name="Nagata Y."/>
            <person name="Naito S."/>
            <person name="Nakashima M."/>
            <person name="Nakama Y."/>
            <person name="Nakamichi Y."/>
            <person name="Nakamura M."/>
            <person name="Meguro A."/>
            <person name="Negishi M."/>
            <person name="Ohta I."/>
            <person name="Ohta T."/>
            <person name="Okamoto M."/>
            <person name="Ono N."/>
            <person name="Saji S."/>
            <person name="Sakaguchi M."/>
            <person name="Sakai K."/>
            <person name="Shibata M."/>
            <person name="Shimokawa T."/>
            <person name="Song J."/>
            <person name="Takazaki Y."/>
            <person name="Terasawa K."/>
            <person name="Tsugane M."/>
            <person name="Tsuji K."/>
            <person name="Ueda S."/>
            <person name="Waki K."/>
            <person name="Yamagata H."/>
            <person name="Yamamoto M."/>
            <person name="Yamamoto S."/>
            <person name="Yamane H."/>
            <person name="Yoshiki S."/>
            <person name="Yoshihara R."/>
            <person name="Yukawa K."/>
            <person name="Zhong H."/>
            <person name="Yano M."/>
            <person name="Yuan Q."/>
            <person name="Ouyang S."/>
            <person name="Liu J."/>
            <person name="Jones K.M."/>
            <person name="Gansberger K."/>
            <person name="Moffat K."/>
            <person name="Hill J."/>
            <person name="Bera J."/>
            <person name="Fadrosh D."/>
            <person name="Jin S."/>
            <person name="Johri S."/>
            <person name="Kim M."/>
            <person name="Overton L."/>
            <person name="Reardon M."/>
            <person name="Tsitrin T."/>
            <person name="Vuong H."/>
            <person name="Weaver B."/>
            <person name="Ciecko A."/>
            <person name="Tallon L."/>
            <person name="Jackson J."/>
            <person name="Pai G."/>
            <person name="Aken S.V."/>
            <person name="Utterback T."/>
            <person name="Reidmuller S."/>
            <person name="Feldblyum T."/>
            <person name="Hsiao J."/>
            <person name="Zismann V."/>
            <person name="Iobst S."/>
            <person name="de Vazeille A.R."/>
            <person name="Buell C.R."/>
            <person name="Ying K."/>
            <person name="Li Y."/>
            <person name="Lu T."/>
            <person name="Huang Y."/>
            <person name="Zhao Q."/>
            <person name="Feng Q."/>
            <person name="Zhang L."/>
            <person name="Zhu J."/>
            <person name="Weng Q."/>
            <person name="Mu J."/>
            <person name="Lu Y."/>
            <person name="Fan D."/>
            <person name="Liu Y."/>
            <person name="Guan J."/>
            <person name="Zhang Y."/>
            <person name="Yu S."/>
            <person name="Liu X."/>
            <person name="Zhang Y."/>
            <person name="Hong G."/>
            <person name="Han B."/>
            <person name="Choisne N."/>
            <person name="Demange N."/>
            <person name="Orjeda G."/>
            <person name="Samain S."/>
            <person name="Cattolico L."/>
            <person name="Pelletier E."/>
            <person name="Couloux A."/>
            <person name="Segurens B."/>
            <person name="Wincker P."/>
            <person name="D'Hont A."/>
            <person name="Scarpelli C."/>
            <person name="Weissenbach J."/>
            <person name="Salanoubat M."/>
            <person name="Quetier F."/>
            <person name="Yu Y."/>
            <person name="Kim H.R."/>
            <person name="Rambo T."/>
            <person name="Currie J."/>
            <person name="Collura K."/>
            <person name="Luo M."/>
            <person name="Yang T."/>
            <person name="Ammiraju J.S.S."/>
            <person name="Engler F."/>
            <person name="Soderlund C."/>
            <person name="Wing R.A."/>
            <person name="Palmer L.E."/>
            <person name="de la Bastide M."/>
            <person name="Spiegel L."/>
            <person name="Nascimento L."/>
            <person name="Zutavern T."/>
            <person name="O'Shaughnessy A."/>
            <person name="Dike S."/>
            <person name="Dedhia N."/>
            <person name="Preston R."/>
            <person name="Balija V."/>
            <person name="McCombie W.R."/>
            <person name="Chow T."/>
            <person name="Chen H."/>
            <person name="Chung M."/>
            <person name="Chen C."/>
            <person name="Shaw J."/>
            <person name="Wu H."/>
            <person name="Hsiao K."/>
            <person name="Chao Y."/>
            <person name="Chu M."/>
            <person name="Cheng C."/>
            <person name="Hour A."/>
            <person name="Lee P."/>
            <person name="Lin S."/>
            <person name="Lin Y."/>
            <person name="Liou J."/>
            <person name="Liu S."/>
            <person name="Hsing Y."/>
            <person name="Raghuvanshi S."/>
            <person name="Mohanty A."/>
            <person name="Bharti A.K."/>
            <person name="Gaur A."/>
            <person name="Gupta V."/>
            <person name="Kumar D."/>
            <person name="Ravi V."/>
            <person name="Vij S."/>
            <person name="Kapur A."/>
            <person name="Khurana P."/>
            <person name="Khurana P."/>
            <person name="Khurana J.P."/>
            <person name="Tyagi A.K."/>
            <person name="Gaikwad K."/>
            <person name="Singh A."/>
            <person name="Dalal V."/>
            <person name="Srivastava S."/>
            <person name="Dixit A."/>
            <person name="Pal A.K."/>
            <person name="Ghazi I.A."/>
            <person name="Yadav M."/>
            <person name="Pandit A."/>
            <person name="Bhargava A."/>
            <person name="Sureshbabu K."/>
            <person name="Batra K."/>
            <person name="Sharma T.R."/>
            <person name="Mohapatra T."/>
            <person name="Singh N.K."/>
            <person name="Messing J."/>
            <person name="Nelson A.B."/>
            <person name="Fuks G."/>
            <person name="Kavchok S."/>
            <person name="Keizer G."/>
            <person name="Linton E."/>
            <person name="Llaca V."/>
            <person name="Song R."/>
            <person name="Tanyolac B."/>
            <person name="Young S."/>
            <person name="Ho-Il K."/>
            <person name="Hahn J.H."/>
            <person name="Sangsakoo G."/>
            <person name="Vanavichit A."/>
            <person name="de Mattos Luiz.A.T."/>
            <person name="Zimmer P.D."/>
            <person name="Malone G."/>
            <person name="Dellagostin O."/>
            <person name="de Oliveira A.C."/>
            <person name="Bevan M."/>
            <person name="Bancroft I."/>
            <person name="Minx P."/>
            <person name="Cordum H."/>
            <person name="Wilson R."/>
            <person name="Cheng Z."/>
            <person name="Jin W."/>
            <person name="Jiang J."/>
            <person name="Leong S.A."/>
            <person name="Iwama H."/>
            <person name="Gojobori T."/>
            <person name="Itoh T."/>
            <person name="Niimura Y."/>
            <person name="Fujii Y."/>
            <person name="Habara T."/>
            <person name="Sakai H."/>
            <person name="Sato Y."/>
            <person name="Wilson G."/>
            <person name="Kumar K."/>
            <person name="McCouch S."/>
            <person name="Juretic N."/>
            <person name="Hoen D."/>
            <person name="Wright S."/>
            <person name="Bruskiewich R."/>
            <person name="Bureau T."/>
            <person name="Miyao A."/>
            <person name="Hirochika H."/>
            <person name="Nishikawa T."/>
            <person name="Kadowaki K."/>
            <person name="Sugiura M."/>
            <person name="Burr B."/>
            <person name="Sasaki T."/>
        </authorList>
    </citation>
    <scope>NUCLEOTIDE SEQUENCE [LARGE SCALE GENOMIC DNA]</scope>
    <source>
        <strain evidence="2">cv. Nipponbare</strain>
    </source>
</reference>
<reference evidence="1 2" key="3">
    <citation type="journal article" date="2013" name="Rice">
        <title>Improvement of the Oryza sativa Nipponbare reference genome using next generation sequence and optical map data.</title>
        <authorList>
            <person name="Kawahara Y."/>
            <person name="de la Bastide M."/>
            <person name="Hamilton J.P."/>
            <person name="Kanamori H."/>
            <person name="McCombie W.R."/>
            <person name="Ouyang S."/>
            <person name="Schwartz D.C."/>
            <person name="Tanaka T."/>
            <person name="Wu J."/>
            <person name="Zhou S."/>
            <person name="Childs K.L."/>
            <person name="Davidson R.M."/>
            <person name="Lin H."/>
            <person name="Quesada-Ocampo L."/>
            <person name="Vaillancourt B."/>
            <person name="Sakai H."/>
            <person name="Lee S.S."/>
            <person name="Kim J."/>
            <person name="Numa H."/>
            <person name="Itoh T."/>
            <person name="Buell C.R."/>
            <person name="Matsumoto T."/>
        </authorList>
    </citation>
    <scope>NUCLEOTIDE SEQUENCE [LARGE SCALE GENOMIC DNA]</scope>
    <source>
        <strain evidence="2">cv. Nipponbare</strain>
    </source>
</reference>
<keyword evidence="2" id="KW-1185">Reference proteome</keyword>
<dbReference type="Gramene" id="Os05t0299600-01">
    <property type="protein sequence ID" value="Os05t0299600-01"/>
    <property type="gene ID" value="Os05g0299600"/>
</dbReference>
<dbReference type="EMBL" id="AP014961">
    <property type="protein sequence ID" value="BAS93221.1"/>
    <property type="molecule type" value="Genomic_DNA"/>
</dbReference>
<name>A0A0P0WKJ8_ORYSJ</name>
<sequence>TLDAPPLLPARSSAACCSGAGPLFSLLRPCASLRLKIDYIAGQDAQSTLQVLFLPSSQLSPGSWYVLLLKSPLDKRIPSFPSALQIIHPLFF</sequence>
<reference evidence="1 2" key="2">
    <citation type="journal article" date="2013" name="Plant Cell Physiol.">
        <title>Rice Annotation Project Database (RAP-DB): an integrative and interactive database for rice genomics.</title>
        <authorList>
            <person name="Sakai H."/>
            <person name="Lee S.S."/>
            <person name="Tanaka T."/>
            <person name="Numa H."/>
            <person name="Kim J."/>
            <person name="Kawahara Y."/>
            <person name="Wakimoto H."/>
            <person name="Yang C.C."/>
            <person name="Iwamoto M."/>
            <person name="Abe T."/>
            <person name="Yamada Y."/>
            <person name="Muto A."/>
            <person name="Inokuchi H."/>
            <person name="Ikemura T."/>
            <person name="Matsumoto T."/>
            <person name="Sasaki T."/>
            <person name="Itoh T."/>
        </authorList>
    </citation>
    <scope>NUCLEOTIDE SEQUENCE [LARGE SCALE GENOMIC DNA]</scope>
    <source>
        <strain evidence="2">cv. Nipponbare</strain>
    </source>
</reference>
<feature type="non-terminal residue" evidence="1">
    <location>
        <position position="92"/>
    </location>
</feature>
<gene>
    <name evidence="1" type="ordered locus">Os05g0299600</name>
    <name evidence="1" type="ORF">OSNPB_050299600</name>
</gene>
<organism evidence="1 2">
    <name type="scientific">Oryza sativa subsp. japonica</name>
    <name type="common">Rice</name>
    <dbReference type="NCBI Taxonomy" id="39947"/>
    <lineage>
        <taxon>Eukaryota</taxon>
        <taxon>Viridiplantae</taxon>
        <taxon>Streptophyta</taxon>
        <taxon>Embryophyta</taxon>
        <taxon>Tracheophyta</taxon>
        <taxon>Spermatophyta</taxon>
        <taxon>Magnoliopsida</taxon>
        <taxon>Liliopsida</taxon>
        <taxon>Poales</taxon>
        <taxon>Poaceae</taxon>
        <taxon>BOP clade</taxon>
        <taxon>Oryzoideae</taxon>
        <taxon>Oryzeae</taxon>
        <taxon>Oryzinae</taxon>
        <taxon>Oryza</taxon>
        <taxon>Oryza sativa</taxon>
    </lineage>
</organism>
<accession>A0A0P0WKJ8</accession>
<dbReference type="AlphaFoldDB" id="A0A0P0WKJ8"/>
<proteinExistence type="predicted"/>
<dbReference type="Proteomes" id="UP000059680">
    <property type="component" value="Chromosome 5"/>
</dbReference>
<dbReference type="PaxDb" id="39947-A0A0P0WKJ8"/>
<dbReference type="InParanoid" id="A0A0P0WKJ8"/>
<protein>
    <submittedName>
        <fullName evidence="1">Os05g0299600 protein</fullName>
    </submittedName>
</protein>
<evidence type="ECO:0000313" key="1">
    <source>
        <dbReference type="EMBL" id="BAS93221.1"/>
    </source>
</evidence>
<evidence type="ECO:0000313" key="2">
    <source>
        <dbReference type="Proteomes" id="UP000059680"/>
    </source>
</evidence>